<accession>A0ABS0XHF4</accession>
<sequence length="281" mass="28577">MHRRVRLGRLAVWAALAAGPLALLVFAVQPSHPSAAAPAPTPQRTAQIASVADPAGYAAEFVDAWLRSTTDLSGPAAEHAQAMGPDVALPTRRDGAPAPRQVTPVRSVPRGGAVWSVTVAAQYADAVRYFAVPVAVSSDGGAVTVTAAPALVGAPARLPVPDSPYGVTVENGPLTATARGFLSAYLAGQGEVGRYVAPGVKLTAVSPAAATSVAVREVAAREEAAADNSVPRAGTQAHVLVHIEARDGKGRWPLAYELTLAARGGRWEIAAMAAGSAGGER</sequence>
<keyword evidence="2" id="KW-0732">Signal</keyword>
<evidence type="ECO:0000313" key="3">
    <source>
        <dbReference type="EMBL" id="MBJ3812329.1"/>
    </source>
</evidence>
<keyword evidence="4" id="KW-1185">Reference proteome</keyword>
<organism evidence="3 4">
    <name type="scientific">Streptomyces flavofungini</name>
    <dbReference type="NCBI Taxonomy" id="68200"/>
    <lineage>
        <taxon>Bacteria</taxon>
        <taxon>Bacillati</taxon>
        <taxon>Actinomycetota</taxon>
        <taxon>Actinomycetes</taxon>
        <taxon>Kitasatosporales</taxon>
        <taxon>Streptomycetaceae</taxon>
        <taxon>Streptomyces</taxon>
    </lineage>
</organism>
<comment type="caution">
    <text evidence="3">The sequence shown here is derived from an EMBL/GenBank/DDBJ whole genome shotgun (WGS) entry which is preliminary data.</text>
</comment>
<evidence type="ECO:0000256" key="2">
    <source>
        <dbReference type="SAM" id="SignalP"/>
    </source>
</evidence>
<evidence type="ECO:0000313" key="4">
    <source>
        <dbReference type="Proteomes" id="UP000634780"/>
    </source>
</evidence>
<feature type="signal peptide" evidence="2">
    <location>
        <begin position="1"/>
        <end position="27"/>
    </location>
</feature>
<evidence type="ECO:0000256" key="1">
    <source>
        <dbReference type="SAM" id="MobiDB-lite"/>
    </source>
</evidence>
<dbReference type="Proteomes" id="UP000634780">
    <property type="component" value="Unassembled WGS sequence"/>
</dbReference>
<feature type="region of interest" description="Disordered" evidence="1">
    <location>
        <begin position="76"/>
        <end position="105"/>
    </location>
</feature>
<gene>
    <name evidence="3" type="ORF">JGB26_35495</name>
</gene>
<dbReference type="InterPro" id="IPR024735">
    <property type="entry name" value="TcpC"/>
</dbReference>
<feature type="chain" id="PRO_5045566169" evidence="2">
    <location>
        <begin position="28"/>
        <end position="281"/>
    </location>
</feature>
<proteinExistence type="predicted"/>
<dbReference type="EMBL" id="JAEKOZ010000036">
    <property type="protein sequence ID" value="MBJ3812329.1"/>
    <property type="molecule type" value="Genomic_DNA"/>
</dbReference>
<protein>
    <submittedName>
        <fullName evidence="3">Conjugal transfer protein</fullName>
    </submittedName>
</protein>
<reference evidence="3 4" key="1">
    <citation type="submission" date="2020-12" db="EMBL/GenBank/DDBJ databases">
        <title>Streptomyces typhae sp. nov., a novel endophytic actinomycete isolated from the root of cattail pollen (Typha angustifolia L.).</title>
        <authorList>
            <person name="Peng C."/>
            <person name="Liu C."/>
        </authorList>
    </citation>
    <scope>NUCLEOTIDE SEQUENCE [LARGE SCALE GENOMIC DNA]</scope>
    <source>
        <strain evidence="3 4">JCM 4753</strain>
    </source>
</reference>
<dbReference type="Pfam" id="PF12642">
    <property type="entry name" value="TpcC"/>
    <property type="match status" value="1"/>
</dbReference>
<name>A0ABS0XHF4_9ACTN</name>